<dbReference type="STRING" id="1798377.A2872_03465"/>
<feature type="transmembrane region" description="Helical" evidence="6">
    <location>
        <begin position="178"/>
        <end position="201"/>
    </location>
</feature>
<feature type="transmembrane region" description="Helical" evidence="6">
    <location>
        <begin position="65"/>
        <end position="86"/>
    </location>
</feature>
<dbReference type="InterPro" id="IPR000620">
    <property type="entry name" value="EamA_dom"/>
</dbReference>
<name>A0A1F5Z4K2_9BACT</name>
<evidence type="ECO:0000256" key="5">
    <source>
        <dbReference type="ARBA" id="ARBA00023136"/>
    </source>
</evidence>
<evidence type="ECO:0000256" key="4">
    <source>
        <dbReference type="ARBA" id="ARBA00022989"/>
    </source>
</evidence>
<keyword evidence="5 6" id="KW-0472">Membrane</keyword>
<dbReference type="Pfam" id="PF00892">
    <property type="entry name" value="EamA"/>
    <property type="match status" value="2"/>
</dbReference>
<evidence type="ECO:0000256" key="6">
    <source>
        <dbReference type="SAM" id="Phobius"/>
    </source>
</evidence>
<feature type="transmembrane region" description="Helical" evidence="6">
    <location>
        <begin position="123"/>
        <end position="141"/>
    </location>
</feature>
<evidence type="ECO:0000313" key="8">
    <source>
        <dbReference type="EMBL" id="OGG07356.1"/>
    </source>
</evidence>
<feature type="transmembrane region" description="Helical" evidence="6">
    <location>
        <begin position="147"/>
        <end position="166"/>
    </location>
</feature>
<evidence type="ECO:0000256" key="2">
    <source>
        <dbReference type="ARBA" id="ARBA00022475"/>
    </source>
</evidence>
<accession>A0A1F5Z4K2</accession>
<feature type="transmembrane region" description="Helical" evidence="6">
    <location>
        <begin position="213"/>
        <end position="232"/>
    </location>
</feature>
<feature type="transmembrane region" description="Helical" evidence="6">
    <location>
        <begin position="98"/>
        <end position="116"/>
    </location>
</feature>
<sequence>MAGLTFAFAAAIISGFSIYVNKFAVGSVASPVLFTTLKNFLVGILLFGLLIFSKKIFQIKKLSRVNLIKLSMIGLIGGSIPFYLFFTGLSQVPAINGAIIQKTLVIWVTLLAIPFLKEKLTLTNILAVGLLFYANIFIGGFKGFKFSPGELMILAATILWSVENIIAKKTLTDVDPDVVAFFRMGFGSLILIGVIIATQPASLWQLTKINLNQGLWIAATTVSLFGYVLTFFRALKQAPAITVTSILVLSTLITNLLSTKTGLLPQAGLMAVGVLLLLKPLWSSTLISKFHQGLKA</sequence>
<dbReference type="AlphaFoldDB" id="A0A1F5Z4K2"/>
<dbReference type="GO" id="GO:0005886">
    <property type="term" value="C:plasma membrane"/>
    <property type="evidence" value="ECO:0007669"/>
    <property type="project" value="UniProtKB-SubCell"/>
</dbReference>
<comment type="subcellular location">
    <subcellularLocation>
        <location evidence="1">Cell membrane</location>
        <topology evidence="1">Multi-pass membrane protein</topology>
    </subcellularLocation>
</comment>
<dbReference type="PANTHER" id="PTHR32322:SF18">
    <property type="entry name" value="S-ADENOSYLMETHIONINE_S-ADENOSYLHOMOCYSTEINE TRANSPORTER"/>
    <property type="match status" value="1"/>
</dbReference>
<feature type="transmembrane region" description="Helical" evidence="6">
    <location>
        <begin position="263"/>
        <end position="282"/>
    </location>
</feature>
<proteinExistence type="predicted"/>
<keyword evidence="4 6" id="KW-1133">Transmembrane helix</keyword>
<dbReference type="EMBL" id="MFJG01000007">
    <property type="protein sequence ID" value="OGG07356.1"/>
    <property type="molecule type" value="Genomic_DNA"/>
</dbReference>
<dbReference type="Proteomes" id="UP000178681">
    <property type="component" value="Unassembled WGS sequence"/>
</dbReference>
<organism evidence="8 9">
    <name type="scientific">Candidatus Gottesmanbacteria bacterium RIFCSPHIGHO2_01_FULL_42_12</name>
    <dbReference type="NCBI Taxonomy" id="1798377"/>
    <lineage>
        <taxon>Bacteria</taxon>
        <taxon>Candidatus Gottesmaniibacteriota</taxon>
    </lineage>
</organism>
<feature type="transmembrane region" description="Helical" evidence="6">
    <location>
        <begin position="33"/>
        <end position="53"/>
    </location>
</feature>
<dbReference type="SUPFAM" id="SSF103481">
    <property type="entry name" value="Multidrug resistance efflux transporter EmrE"/>
    <property type="match status" value="1"/>
</dbReference>
<protein>
    <recommendedName>
        <fullName evidence="7">EamA domain-containing protein</fullName>
    </recommendedName>
</protein>
<keyword evidence="3 6" id="KW-0812">Transmembrane</keyword>
<comment type="caution">
    <text evidence="8">The sequence shown here is derived from an EMBL/GenBank/DDBJ whole genome shotgun (WGS) entry which is preliminary data.</text>
</comment>
<reference evidence="8 9" key="1">
    <citation type="journal article" date="2016" name="Nat. Commun.">
        <title>Thousands of microbial genomes shed light on interconnected biogeochemical processes in an aquifer system.</title>
        <authorList>
            <person name="Anantharaman K."/>
            <person name="Brown C.T."/>
            <person name="Hug L.A."/>
            <person name="Sharon I."/>
            <person name="Castelle C.J."/>
            <person name="Probst A.J."/>
            <person name="Thomas B.C."/>
            <person name="Singh A."/>
            <person name="Wilkins M.J."/>
            <person name="Karaoz U."/>
            <person name="Brodie E.L."/>
            <person name="Williams K.H."/>
            <person name="Hubbard S.S."/>
            <person name="Banfield J.F."/>
        </authorList>
    </citation>
    <scope>NUCLEOTIDE SEQUENCE [LARGE SCALE GENOMIC DNA]</scope>
</reference>
<evidence type="ECO:0000256" key="1">
    <source>
        <dbReference type="ARBA" id="ARBA00004651"/>
    </source>
</evidence>
<feature type="domain" description="EamA" evidence="7">
    <location>
        <begin position="2"/>
        <end position="138"/>
    </location>
</feature>
<evidence type="ECO:0000259" key="7">
    <source>
        <dbReference type="Pfam" id="PF00892"/>
    </source>
</evidence>
<gene>
    <name evidence="8" type="ORF">A2872_03465</name>
</gene>
<dbReference type="PANTHER" id="PTHR32322">
    <property type="entry name" value="INNER MEMBRANE TRANSPORTER"/>
    <property type="match status" value="1"/>
</dbReference>
<dbReference type="InterPro" id="IPR050638">
    <property type="entry name" value="AA-Vitamin_Transporters"/>
</dbReference>
<feature type="domain" description="EamA" evidence="7">
    <location>
        <begin position="148"/>
        <end position="258"/>
    </location>
</feature>
<evidence type="ECO:0000313" key="9">
    <source>
        <dbReference type="Proteomes" id="UP000178681"/>
    </source>
</evidence>
<evidence type="ECO:0000256" key="3">
    <source>
        <dbReference type="ARBA" id="ARBA00022692"/>
    </source>
</evidence>
<keyword evidence="2" id="KW-1003">Cell membrane</keyword>
<dbReference type="InterPro" id="IPR037185">
    <property type="entry name" value="EmrE-like"/>
</dbReference>